<accession>A0A6C0H522</accession>
<name>A0A6C0H522_9ZZZZ</name>
<dbReference type="AlphaFoldDB" id="A0A6C0H522"/>
<organism evidence="1">
    <name type="scientific">viral metagenome</name>
    <dbReference type="NCBI Taxonomy" id="1070528"/>
    <lineage>
        <taxon>unclassified sequences</taxon>
        <taxon>metagenomes</taxon>
        <taxon>organismal metagenomes</taxon>
    </lineage>
</organism>
<evidence type="ECO:0000313" key="1">
    <source>
        <dbReference type="EMBL" id="QHT75658.1"/>
    </source>
</evidence>
<protein>
    <submittedName>
        <fullName evidence="1">Uncharacterized protein</fullName>
    </submittedName>
</protein>
<reference evidence="1" key="1">
    <citation type="journal article" date="2020" name="Nature">
        <title>Giant virus diversity and host interactions through global metagenomics.</title>
        <authorList>
            <person name="Schulz F."/>
            <person name="Roux S."/>
            <person name="Paez-Espino D."/>
            <person name="Jungbluth S."/>
            <person name="Walsh D.A."/>
            <person name="Denef V.J."/>
            <person name="McMahon K.D."/>
            <person name="Konstantinidis K.T."/>
            <person name="Eloe-Fadrosh E.A."/>
            <person name="Kyrpides N.C."/>
            <person name="Woyke T."/>
        </authorList>
    </citation>
    <scope>NUCLEOTIDE SEQUENCE</scope>
    <source>
        <strain evidence="1">GVMAG-M-3300023179-71</strain>
    </source>
</reference>
<dbReference type="EMBL" id="MN739880">
    <property type="protein sequence ID" value="QHT75658.1"/>
    <property type="molecule type" value="Genomic_DNA"/>
</dbReference>
<sequence length="125" mass="14758">MDEFIKHLTKKVDSSKKYDYVVTKMAVENHGQPYKKTDETKNSNKNIYFMAVKHHGQPYKNSNRKIDAYNESIIMTNKQPYEETDMAVEYEETDMAVEHHGQPYKLDPTKVHPYLFSSNYSEINK</sequence>
<proteinExistence type="predicted"/>